<keyword evidence="1" id="KW-1133">Transmembrane helix</keyword>
<evidence type="ECO:0000313" key="3">
    <source>
        <dbReference type="Proteomes" id="UP000430519"/>
    </source>
</evidence>
<keyword evidence="3" id="KW-1185">Reference proteome</keyword>
<evidence type="ECO:0000313" key="2">
    <source>
        <dbReference type="EMBL" id="MXV20863.1"/>
    </source>
</evidence>
<comment type="caution">
    <text evidence="2">The sequence shown here is derived from an EMBL/GenBank/DDBJ whole genome shotgun (WGS) entry which is preliminary data.</text>
</comment>
<keyword evidence="1" id="KW-0472">Membrane</keyword>
<evidence type="ECO:0000256" key="1">
    <source>
        <dbReference type="SAM" id="Phobius"/>
    </source>
</evidence>
<reference evidence="2 3" key="1">
    <citation type="submission" date="2019-11" db="EMBL/GenBank/DDBJ databases">
        <title>Genome sequence of Deinococcus xianganensis Y35, AI-2 producing algicidal bacterium, isolated from lake water.</title>
        <authorList>
            <person name="Li Y."/>
        </authorList>
    </citation>
    <scope>NUCLEOTIDE SEQUENCE [LARGE SCALE GENOMIC DNA]</scope>
    <source>
        <strain evidence="2 3">Y35</strain>
    </source>
</reference>
<proteinExistence type="predicted"/>
<dbReference type="EMBL" id="WVHK01000061">
    <property type="protein sequence ID" value="MXV20863.1"/>
    <property type="molecule type" value="Genomic_DNA"/>
</dbReference>
<protein>
    <submittedName>
        <fullName evidence="2">Uncharacterized protein</fullName>
    </submittedName>
</protein>
<name>A0A6I4YUR4_9DEIO</name>
<sequence length="71" mass="7791">MNAGAKDTLKAVGVVVWSLVKIICSLVWALFTGLLDAAQEAKPVAAGRVDDDHFRDQASYWYRGPGSQNRR</sequence>
<feature type="transmembrane region" description="Helical" evidence="1">
    <location>
        <begin position="12"/>
        <end position="31"/>
    </location>
</feature>
<dbReference type="RefSeq" id="WP_160980712.1">
    <property type="nucleotide sequence ID" value="NZ_WVHK01000061.1"/>
</dbReference>
<dbReference type="Proteomes" id="UP000430519">
    <property type="component" value="Unassembled WGS sequence"/>
</dbReference>
<keyword evidence="1" id="KW-0812">Transmembrane</keyword>
<dbReference type="AlphaFoldDB" id="A0A6I4YUR4"/>
<gene>
    <name evidence="2" type="ORF">GLX28_14590</name>
</gene>
<accession>A0A6I4YUR4</accession>
<organism evidence="2 3">
    <name type="scientific">Deinococcus xianganensis</name>
    <dbReference type="NCBI Taxonomy" id="1507289"/>
    <lineage>
        <taxon>Bacteria</taxon>
        <taxon>Thermotogati</taxon>
        <taxon>Deinococcota</taxon>
        <taxon>Deinococci</taxon>
        <taxon>Deinococcales</taxon>
        <taxon>Deinococcaceae</taxon>
        <taxon>Deinococcus</taxon>
    </lineage>
</organism>